<evidence type="ECO:0000313" key="2">
    <source>
        <dbReference type="EMBL" id="RFT15114.1"/>
    </source>
</evidence>
<evidence type="ECO:0000313" key="3">
    <source>
        <dbReference type="Proteomes" id="UP000257323"/>
    </source>
</evidence>
<keyword evidence="1" id="KW-0472">Membrane</keyword>
<organism evidence="2 3">
    <name type="scientific">Candidatus Saccharicenans subterraneus</name>
    <dbReference type="NCBI Taxonomy" id="2508984"/>
    <lineage>
        <taxon>Bacteria</taxon>
        <taxon>Candidatus Aminicenantota</taxon>
        <taxon>Candidatus Aminicenantia</taxon>
        <taxon>Candidatus Aminicenantales</taxon>
        <taxon>Candidatus Saccharicenantaceae</taxon>
        <taxon>Candidatus Saccharicenans</taxon>
    </lineage>
</organism>
<keyword evidence="1" id="KW-1133">Transmembrane helix</keyword>
<dbReference type="Proteomes" id="UP000257323">
    <property type="component" value="Unassembled WGS sequence"/>
</dbReference>
<comment type="caution">
    <text evidence="2">The sequence shown here is derived from an EMBL/GenBank/DDBJ whole genome shotgun (WGS) entry which is preliminary data.</text>
</comment>
<dbReference type="AlphaFoldDB" id="A0A3E2BK98"/>
<reference evidence="2 3" key="1">
    <citation type="submission" date="2018-08" db="EMBL/GenBank/DDBJ databases">
        <title>Genome analysis of the thermophilic bacterium of the candidate phylum Aminicenantes from deep subsurface aquifer revealed its physiology and ecological role.</title>
        <authorList>
            <person name="Kadnikov V.V."/>
            <person name="Mardanov A.V."/>
            <person name="Beletsky A.V."/>
            <person name="Karnachuk O.V."/>
            <person name="Ravin N.V."/>
        </authorList>
    </citation>
    <scope>NUCLEOTIDE SEQUENCE [LARGE SCALE GENOMIC DNA]</scope>
    <source>
        <strain evidence="2">BY38</strain>
    </source>
</reference>
<feature type="transmembrane region" description="Helical" evidence="1">
    <location>
        <begin position="6"/>
        <end position="25"/>
    </location>
</feature>
<sequence length="60" mass="6710">MTIAGVSIVLLLGIVNLILVVFQVSTGKKWVKVHFAWHRRLGLLLLFTALIHAVLAYLSR</sequence>
<gene>
    <name evidence="2" type="ORF">OP8BY_0578</name>
</gene>
<proteinExistence type="predicted"/>
<evidence type="ECO:0000256" key="1">
    <source>
        <dbReference type="SAM" id="Phobius"/>
    </source>
</evidence>
<feature type="transmembrane region" description="Helical" evidence="1">
    <location>
        <begin position="37"/>
        <end position="58"/>
    </location>
</feature>
<name>A0A3E2BK98_9BACT</name>
<accession>A0A3E2BK98</accession>
<dbReference type="EMBL" id="QUAH01000012">
    <property type="protein sequence ID" value="RFT15114.1"/>
    <property type="molecule type" value="Genomic_DNA"/>
</dbReference>
<keyword evidence="1" id="KW-0812">Transmembrane</keyword>
<protein>
    <submittedName>
        <fullName evidence="2">Uncharacterized protein</fullName>
    </submittedName>
</protein>